<organism evidence="3 5">
    <name type="scientific">Legionella birminghamensis</name>
    <dbReference type="NCBI Taxonomy" id="28083"/>
    <lineage>
        <taxon>Bacteria</taxon>
        <taxon>Pseudomonadati</taxon>
        <taxon>Pseudomonadota</taxon>
        <taxon>Gammaproteobacteria</taxon>
        <taxon>Legionellales</taxon>
        <taxon>Legionellaceae</taxon>
        <taxon>Legionella</taxon>
    </lineage>
</organism>
<gene>
    <name evidence="2" type="ORF">Lbir_1168</name>
    <name evidence="3" type="ORF">NCTC12437_00282</name>
</gene>
<keyword evidence="4" id="KW-1185">Reference proteome</keyword>
<evidence type="ECO:0000313" key="5">
    <source>
        <dbReference type="Proteomes" id="UP000255066"/>
    </source>
</evidence>
<sequence>MFTERCESILKVIVDQVQEAKTPEEKRKIILRPFSKAPIFEADETGFQGLLDSLLENDGVKAPDEYSKTHALNLAISLGDVDACSLFLAHLDTNDINSESMLVFGYRQQYTLMHQALDPLALRVHPDKYINYTNELSENDKIALGENMALIIQQLIEKNAELNNRDPSKGRSGLYTNPPMAAGQPRCWGTLPVETLSTLRTQLILAGADPFLAGSCFQINHNFQYPINTILDGIFETINQLPTTERRALSSKFHENTKAEMVKRYSQDLGFSAPEPKPVPAAPKSGATMFR</sequence>
<evidence type="ECO:0000313" key="4">
    <source>
        <dbReference type="Proteomes" id="UP000054735"/>
    </source>
</evidence>
<evidence type="ECO:0000256" key="1">
    <source>
        <dbReference type="SAM" id="MobiDB-lite"/>
    </source>
</evidence>
<dbReference type="STRING" id="28083.Lbir_1168"/>
<feature type="region of interest" description="Disordered" evidence="1">
    <location>
        <begin position="269"/>
        <end position="291"/>
    </location>
</feature>
<protein>
    <submittedName>
        <fullName evidence="3">Uncharacterized protein</fullName>
    </submittedName>
</protein>
<dbReference type="Proteomes" id="UP000054735">
    <property type="component" value="Unassembled WGS sequence"/>
</dbReference>
<proteinExistence type="predicted"/>
<name>A0A378I703_9GAMM</name>
<dbReference type="EMBL" id="LNXT01000015">
    <property type="protein sequence ID" value="KTC72393.1"/>
    <property type="molecule type" value="Genomic_DNA"/>
</dbReference>
<reference evidence="3 5" key="2">
    <citation type="submission" date="2018-06" db="EMBL/GenBank/DDBJ databases">
        <authorList>
            <consortium name="Pathogen Informatics"/>
            <person name="Doyle S."/>
        </authorList>
    </citation>
    <scope>NUCLEOTIDE SEQUENCE [LARGE SCALE GENOMIC DNA]</scope>
    <source>
        <strain evidence="3 5">NCTC12437</strain>
    </source>
</reference>
<evidence type="ECO:0000313" key="2">
    <source>
        <dbReference type="EMBL" id="KTC72393.1"/>
    </source>
</evidence>
<dbReference type="Proteomes" id="UP000255066">
    <property type="component" value="Unassembled WGS sequence"/>
</dbReference>
<dbReference type="EMBL" id="UGNW01000001">
    <property type="protein sequence ID" value="STX30525.1"/>
    <property type="molecule type" value="Genomic_DNA"/>
</dbReference>
<accession>A0A378I703</accession>
<evidence type="ECO:0000313" key="3">
    <source>
        <dbReference type="EMBL" id="STX30525.1"/>
    </source>
</evidence>
<dbReference type="RefSeq" id="WP_058523254.1">
    <property type="nucleotide sequence ID" value="NZ_CAAAHV010000002.1"/>
</dbReference>
<dbReference type="AlphaFoldDB" id="A0A378I703"/>
<reference evidence="2 4" key="1">
    <citation type="submission" date="2015-11" db="EMBL/GenBank/DDBJ databases">
        <title>Genomic analysis of 38 Legionella species identifies large and diverse effector repertoires.</title>
        <authorList>
            <person name="Burstein D."/>
            <person name="Amaro F."/>
            <person name="Zusman T."/>
            <person name="Lifshitz Z."/>
            <person name="Cohen O."/>
            <person name="Gilbert J.A."/>
            <person name="Pupko T."/>
            <person name="Shuman H.A."/>
            <person name="Segal G."/>
        </authorList>
    </citation>
    <scope>NUCLEOTIDE SEQUENCE [LARGE SCALE GENOMIC DNA]</scope>
    <source>
        <strain evidence="2 4">CDC#1407-AL-14</strain>
    </source>
</reference>